<dbReference type="Pfam" id="PF03548">
    <property type="entry name" value="LolA"/>
    <property type="match status" value="1"/>
</dbReference>
<organism evidence="2">
    <name type="scientific">uncultured spirochete</name>
    <dbReference type="NCBI Taxonomy" id="156406"/>
    <lineage>
        <taxon>Bacteria</taxon>
        <taxon>Pseudomonadati</taxon>
        <taxon>Spirochaetota</taxon>
        <taxon>Spirochaetia</taxon>
        <taxon>Spirochaetales</taxon>
        <taxon>environmental samples</taxon>
    </lineage>
</organism>
<evidence type="ECO:0000256" key="1">
    <source>
        <dbReference type="ARBA" id="ARBA00022729"/>
    </source>
</evidence>
<protein>
    <submittedName>
        <fullName evidence="2">Outer membrane lipoprotein carrier protein LolA</fullName>
    </submittedName>
</protein>
<accession>A0A3P3XLF4</accession>
<name>A0A3P3XLF4_9SPIR</name>
<dbReference type="CDD" id="cd16325">
    <property type="entry name" value="LolA"/>
    <property type="match status" value="1"/>
</dbReference>
<dbReference type="AlphaFoldDB" id="A0A3P3XLF4"/>
<sequence>MKRKHFFVLMFIVGFYMALSNIGAQTLLTADQFFSKLADRYASVTDYQADVQITAGRQPMTGKLIFKSPTLLRIDFSQPADQVIVFDGKTLLVYLPQYRAVLRQDASDQGISLGAATLASKEGLSLLRRNYTIGWERSPNEEPLDPGSTEQVYRLMLSRKSVSEGYKNIRLSVSGDTMLIRRLEGWTVSNDKITFDFQNVLLNQGIRDDRFVYDAPASANVYNNFLFQ</sequence>
<dbReference type="InterPro" id="IPR029046">
    <property type="entry name" value="LolA/LolB/LppX"/>
</dbReference>
<dbReference type="EMBL" id="FWDM01000037">
    <property type="protein sequence ID" value="SLM15480.1"/>
    <property type="molecule type" value="Genomic_DNA"/>
</dbReference>
<keyword evidence="2" id="KW-0449">Lipoprotein</keyword>
<dbReference type="Gene3D" id="2.50.20.10">
    <property type="entry name" value="Lipoprotein localisation LolA/LolB/LppX"/>
    <property type="match status" value="1"/>
</dbReference>
<reference evidence="2" key="1">
    <citation type="submission" date="2017-02" db="EMBL/GenBank/DDBJ databases">
        <authorList>
            <person name="Regsiter A."/>
            <person name="William W."/>
        </authorList>
    </citation>
    <scope>NUCLEOTIDE SEQUENCE</scope>
    <source>
        <strain evidence="2">Bib</strain>
    </source>
</reference>
<dbReference type="SUPFAM" id="SSF89392">
    <property type="entry name" value="Prokaryotic lipoproteins and lipoprotein localization factors"/>
    <property type="match status" value="1"/>
</dbReference>
<evidence type="ECO:0000313" key="2">
    <source>
        <dbReference type="EMBL" id="SLM15480.1"/>
    </source>
</evidence>
<gene>
    <name evidence="2" type="ORF">SPIROBIBN47_50022</name>
</gene>
<dbReference type="InterPro" id="IPR004564">
    <property type="entry name" value="OM_lipoprot_carrier_LolA-like"/>
</dbReference>
<keyword evidence="1" id="KW-0732">Signal</keyword>
<proteinExistence type="predicted"/>
<dbReference type="PANTHER" id="PTHR35869:SF1">
    <property type="entry name" value="OUTER-MEMBRANE LIPOPROTEIN CARRIER PROTEIN"/>
    <property type="match status" value="1"/>
</dbReference>
<dbReference type="PANTHER" id="PTHR35869">
    <property type="entry name" value="OUTER-MEMBRANE LIPOPROTEIN CARRIER PROTEIN"/>
    <property type="match status" value="1"/>
</dbReference>